<dbReference type="SMART" id="SM00087">
    <property type="entry name" value="PTH"/>
    <property type="match status" value="1"/>
</dbReference>
<dbReference type="GO" id="GO:0005179">
    <property type="term" value="F:hormone activity"/>
    <property type="evidence" value="ECO:0007669"/>
    <property type="project" value="UniProtKB-KW"/>
</dbReference>
<comment type="subcellular location">
    <subcellularLocation>
        <location evidence="1">Secreted</location>
    </subcellularLocation>
</comment>
<dbReference type="InterPro" id="IPR001415">
    <property type="entry name" value="PTH/PTH-rel"/>
</dbReference>
<feature type="signal peptide" evidence="10">
    <location>
        <begin position="1"/>
        <end position="22"/>
    </location>
</feature>
<evidence type="ECO:0000256" key="7">
    <source>
        <dbReference type="ARBA" id="ARBA00022702"/>
    </source>
</evidence>
<sequence>MRHLDFFLISLCVLHLFTQCEGRPLRKRTVSEVQLMHNVGVHQRVKERQNWLLTRLQGVSSGSSVETTRTKRRLSPEELSDLSGMTPEEIQYALDLFDSLESQQA</sequence>
<feature type="chain" id="PRO_5020957159" description="Parathyroid hormone" evidence="10">
    <location>
        <begin position="23"/>
        <end position="105"/>
    </location>
</feature>
<dbReference type="EMBL" id="CM014084">
    <property type="protein sequence ID" value="TKS72956.1"/>
    <property type="molecule type" value="Genomic_DNA"/>
</dbReference>
<name>A0A4U5UEB4_COLLU</name>
<keyword evidence="5" id="KW-0964">Secreted</keyword>
<dbReference type="STRING" id="240159.A0A4U5UEB4"/>
<dbReference type="InterPro" id="IPR003625">
    <property type="entry name" value="PTH"/>
</dbReference>
<evidence type="ECO:0000256" key="10">
    <source>
        <dbReference type="SAM" id="SignalP"/>
    </source>
</evidence>
<protein>
    <recommendedName>
        <fullName evidence="4">Parathyroid hormone</fullName>
    </recommendedName>
</protein>
<keyword evidence="8 10" id="KW-0732">Signal</keyword>
<dbReference type="GO" id="GO:0005576">
    <property type="term" value="C:extracellular region"/>
    <property type="evidence" value="ECO:0007669"/>
    <property type="project" value="UniProtKB-SubCell"/>
</dbReference>
<reference evidence="11 12" key="1">
    <citation type="submission" date="2019-01" db="EMBL/GenBank/DDBJ databases">
        <title>Genome Assembly of Collichthys lucidus.</title>
        <authorList>
            <person name="Cai M."/>
            <person name="Xiao S."/>
        </authorList>
    </citation>
    <scope>NUCLEOTIDE SEQUENCE [LARGE SCALE GENOMIC DNA]</scope>
    <source>
        <strain evidence="11">JT15FE1705JMU</strain>
        <tissue evidence="11">Muscle</tissue>
    </source>
</reference>
<evidence type="ECO:0000313" key="12">
    <source>
        <dbReference type="Proteomes" id="UP000298787"/>
    </source>
</evidence>
<dbReference type="OrthoDB" id="9890537at2759"/>
<gene>
    <name evidence="11" type="ORF">D9C73_007033</name>
</gene>
<evidence type="ECO:0000256" key="4">
    <source>
        <dbReference type="ARBA" id="ARBA00022135"/>
    </source>
</evidence>
<comment type="similarity">
    <text evidence="2">Belongs to the parathyroid hormone family.</text>
</comment>
<organism evidence="11 12">
    <name type="scientific">Collichthys lucidus</name>
    <name type="common">Big head croaker</name>
    <name type="synonym">Sciaena lucida</name>
    <dbReference type="NCBI Taxonomy" id="240159"/>
    <lineage>
        <taxon>Eukaryota</taxon>
        <taxon>Metazoa</taxon>
        <taxon>Chordata</taxon>
        <taxon>Craniata</taxon>
        <taxon>Vertebrata</taxon>
        <taxon>Euteleostomi</taxon>
        <taxon>Actinopterygii</taxon>
        <taxon>Neopterygii</taxon>
        <taxon>Teleostei</taxon>
        <taxon>Neoteleostei</taxon>
        <taxon>Acanthomorphata</taxon>
        <taxon>Eupercaria</taxon>
        <taxon>Sciaenidae</taxon>
        <taxon>Collichthys</taxon>
    </lineage>
</organism>
<dbReference type="AlphaFoldDB" id="A0A4U5UEB4"/>
<evidence type="ECO:0000256" key="9">
    <source>
        <dbReference type="ARBA" id="ARBA00093407"/>
    </source>
</evidence>
<dbReference type="PANTHER" id="PTHR10541:SF2">
    <property type="entry name" value="PARATHYROID HORMONE"/>
    <property type="match status" value="1"/>
</dbReference>
<comment type="function">
    <text evidence="9">Parathyroid hormone elevates calcium level by dissolving the salts in bone and preventing their renal excretion. Acts by binding to its receptor, PTH1R, activating G protein-coupled receptor signaling. Stimulates [1-14C]-2-deoxy-D-glucose (2DG) transport and glycogen synthesis in osteoblastic cells.</text>
</comment>
<evidence type="ECO:0000256" key="3">
    <source>
        <dbReference type="ARBA" id="ARBA00011605"/>
    </source>
</evidence>
<evidence type="ECO:0000256" key="6">
    <source>
        <dbReference type="ARBA" id="ARBA00022685"/>
    </source>
</evidence>
<dbReference type="GO" id="GO:0006874">
    <property type="term" value="P:intracellular calcium ion homeostasis"/>
    <property type="evidence" value="ECO:0007669"/>
    <property type="project" value="InterPro"/>
</dbReference>
<evidence type="ECO:0000256" key="8">
    <source>
        <dbReference type="ARBA" id="ARBA00022729"/>
    </source>
</evidence>
<proteinExistence type="inferred from homology"/>
<evidence type="ECO:0000256" key="5">
    <source>
        <dbReference type="ARBA" id="ARBA00022525"/>
    </source>
</evidence>
<dbReference type="PANTHER" id="PTHR10541">
    <property type="entry name" value="PARATHYROID HORMONE"/>
    <property type="match status" value="1"/>
</dbReference>
<keyword evidence="12" id="KW-1185">Reference proteome</keyword>
<keyword evidence="6" id="KW-0165">Cleavage on pair of basic residues</keyword>
<evidence type="ECO:0000313" key="11">
    <source>
        <dbReference type="EMBL" id="TKS72956.1"/>
    </source>
</evidence>
<evidence type="ECO:0000256" key="2">
    <source>
        <dbReference type="ARBA" id="ARBA00006307"/>
    </source>
</evidence>
<comment type="subunit">
    <text evidence="3">Interacts with PTH1R (via N-terminal extracellular domain).</text>
</comment>
<accession>A0A4U5UEB4</accession>
<keyword evidence="7" id="KW-0372">Hormone</keyword>
<evidence type="ECO:0000256" key="1">
    <source>
        <dbReference type="ARBA" id="ARBA00004613"/>
    </source>
</evidence>
<dbReference type="PROSITE" id="PS00335">
    <property type="entry name" value="PARATHYROID"/>
    <property type="match status" value="1"/>
</dbReference>
<dbReference type="Proteomes" id="UP000298787">
    <property type="component" value="Chromosome 7"/>
</dbReference>